<evidence type="ECO:0000313" key="6">
    <source>
        <dbReference type="Proteomes" id="UP000485058"/>
    </source>
</evidence>
<keyword evidence="2 4" id="KW-0663">Pyridoxal phosphate</keyword>
<dbReference type="EMBL" id="BLLF01003573">
    <property type="protein sequence ID" value="GFH27679.1"/>
    <property type="molecule type" value="Genomic_DNA"/>
</dbReference>
<dbReference type="PANTHER" id="PTHR11808:SF50">
    <property type="entry name" value="CYSTATHIONINE BETA-LYASE"/>
    <property type="match status" value="1"/>
</dbReference>
<evidence type="ECO:0000256" key="1">
    <source>
        <dbReference type="ARBA" id="ARBA00001933"/>
    </source>
</evidence>
<dbReference type="GO" id="GO:0005737">
    <property type="term" value="C:cytoplasm"/>
    <property type="evidence" value="ECO:0007669"/>
    <property type="project" value="TreeGrafter"/>
</dbReference>
<comment type="cofactor">
    <cofactor evidence="1 4">
        <name>pyridoxal 5'-phosphate</name>
        <dbReference type="ChEBI" id="CHEBI:597326"/>
    </cofactor>
</comment>
<organism evidence="5 6">
    <name type="scientific">Haematococcus lacustris</name>
    <name type="common">Green alga</name>
    <name type="synonym">Haematococcus pluvialis</name>
    <dbReference type="NCBI Taxonomy" id="44745"/>
    <lineage>
        <taxon>Eukaryota</taxon>
        <taxon>Viridiplantae</taxon>
        <taxon>Chlorophyta</taxon>
        <taxon>core chlorophytes</taxon>
        <taxon>Chlorophyceae</taxon>
        <taxon>CS clade</taxon>
        <taxon>Chlamydomonadales</taxon>
        <taxon>Haematococcaceae</taxon>
        <taxon>Haematococcus</taxon>
    </lineage>
</organism>
<dbReference type="InterPro" id="IPR000277">
    <property type="entry name" value="Cys/Met-Metab_PyrdxlP-dep_enz"/>
</dbReference>
<dbReference type="AlphaFoldDB" id="A0A6A0A5A0"/>
<evidence type="ECO:0000313" key="5">
    <source>
        <dbReference type="EMBL" id="GFH27679.1"/>
    </source>
</evidence>
<comment type="similarity">
    <text evidence="4">Belongs to the trans-sulfuration enzymes family.</text>
</comment>
<dbReference type="SUPFAM" id="SSF53383">
    <property type="entry name" value="PLP-dependent transferases"/>
    <property type="match status" value="1"/>
</dbReference>
<dbReference type="GO" id="GO:0030170">
    <property type="term" value="F:pyridoxal phosphate binding"/>
    <property type="evidence" value="ECO:0007669"/>
    <property type="project" value="InterPro"/>
</dbReference>
<evidence type="ECO:0000256" key="3">
    <source>
        <dbReference type="ARBA" id="ARBA00023239"/>
    </source>
</evidence>
<reference evidence="5 6" key="1">
    <citation type="submission" date="2020-02" db="EMBL/GenBank/DDBJ databases">
        <title>Draft genome sequence of Haematococcus lacustris strain NIES-144.</title>
        <authorList>
            <person name="Morimoto D."/>
            <person name="Nakagawa S."/>
            <person name="Yoshida T."/>
            <person name="Sawayama S."/>
        </authorList>
    </citation>
    <scope>NUCLEOTIDE SEQUENCE [LARGE SCALE GENOMIC DNA]</scope>
    <source>
        <strain evidence="5 6">NIES-144</strain>
    </source>
</reference>
<dbReference type="InterPro" id="IPR015421">
    <property type="entry name" value="PyrdxlP-dep_Trfase_major"/>
</dbReference>
<dbReference type="Pfam" id="PF01053">
    <property type="entry name" value="Cys_Met_Meta_PP"/>
    <property type="match status" value="1"/>
</dbReference>
<keyword evidence="3 5" id="KW-0456">Lyase</keyword>
<dbReference type="Proteomes" id="UP000485058">
    <property type="component" value="Unassembled WGS sequence"/>
</dbReference>
<dbReference type="GO" id="GO:0019346">
    <property type="term" value="P:transsulfuration"/>
    <property type="evidence" value="ECO:0007669"/>
    <property type="project" value="InterPro"/>
</dbReference>
<dbReference type="InterPro" id="IPR015424">
    <property type="entry name" value="PyrdxlP-dep_Trfase"/>
</dbReference>
<protein>
    <submittedName>
        <fullName evidence="5">Cystathionine beta-lyase</fullName>
    </submittedName>
</protein>
<keyword evidence="6" id="KW-1185">Reference proteome</keyword>
<accession>A0A6A0A5A0</accession>
<dbReference type="Gene3D" id="3.40.640.10">
    <property type="entry name" value="Type I PLP-dependent aspartate aminotransferase-like (Major domain)"/>
    <property type="match status" value="1"/>
</dbReference>
<proteinExistence type="inferred from homology"/>
<evidence type="ECO:0000256" key="2">
    <source>
        <dbReference type="ARBA" id="ARBA00022898"/>
    </source>
</evidence>
<comment type="caution">
    <text evidence="5">The sequence shown here is derived from an EMBL/GenBank/DDBJ whole genome shotgun (WGS) entry which is preliminary data.</text>
</comment>
<evidence type="ECO:0000256" key="4">
    <source>
        <dbReference type="RuleBase" id="RU362118"/>
    </source>
</evidence>
<sequence length="71" mass="7356">MAPVGQRPLDLGAHISMTSGTKFIGGHGDVTLGILSVKGEDLARRVYFLQVIDKALVLHLVASSGGGALEL</sequence>
<dbReference type="PANTHER" id="PTHR11808">
    <property type="entry name" value="TRANS-SULFURATION ENZYME FAMILY MEMBER"/>
    <property type="match status" value="1"/>
</dbReference>
<gene>
    <name evidence="5" type="ORF">HaLaN_26042</name>
</gene>
<name>A0A6A0A5A0_HAELA</name>
<dbReference type="GO" id="GO:0047804">
    <property type="term" value="F:cysteine-S-conjugate beta-lyase activity"/>
    <property type="evidence" value="ECO:0007669"/>
    <property type="project" value="UniProtKB-ARBA"/>
</dbReference>